<dbReference type="PROSITE" id="PS50110">
    <property type="entry name" value="RESPONSE_REGULATORY"/>
    <property type="match status" value="1"/>
</dbReference>
<feature type="modified residue" description="4-aspartylphosphate" evidence="4">
    <location>
        <position position="58"/>
    </location>
</feature>
<name>A0A4Q9QP06_9GAMM</name>
<evidence type="ECO:0000313" key="7">
    <source>
        <dbReference type="EMBL" id="TBU81637.1"/>
    </source>
</evidence>
<dbReference type="SUPFAM" id="SSF52172">
    <property type="entry name" value="CheY-like"/>
    <property type="match status" value="1"/>
</dbReference>
<proteinExistence type="predicted"/>
<dbReference type="InterPro" id="IPR000792">
    <property type="entry name" value="Tscrpt_reg_LuxR_C"/>
</dbReference>
<evidence type="ECO:0000256" key="4">
    <source>
        <dbReference type="PROSITE-ProRule" id="PRU00169"/>
    </source>
</evidence>
<feature type="domain" description="Response regulatory" evidence="6">
    <location>
        <begin position="8"/>
        <end position="126"/>
    </location>
</feature>
<protein>
    <submittedName>
        <fullName evidence="7">DNA-binding response regulator</fullName>
    </submittedName>
</protein>
<gene>
    <name evidence="7" type="ORF">DNK06_07635</name>
</gene>
<keyword evidence="8" id="KW-1185">Reference proteome</keyword>
<dbReference type="Pfam" id="PF00072">
    <property type="entry name" value="Response_reg"/>
    <property type="match status" value="1"/>
</dbReference>
<evidence type="ECO:0000256" key="1">
    <source>
        <dbReference type="ARBA" id="ARBA00023015"/>
    </source>
</evidence>
<dbReference type="EMBL" id="QJUI01000005">
    <property type="protein sequence ID" value="TBU81637.1"/>
    <property type="molecule type" value="Genomic_DNA"/>
</dbReference>
<keyword evidence="4" id="KW-0597">Phosphoprotein</keyword>
<dbReference type="PANTHER" id="PTHR43214:SF41">
    <property type="entry name" value="NITRATE_NITRITE RESPONSE REGULATOR PROTEIN NARP"/>
    <property type="match status" value="1"/>
</dbReference>
<evidence type="ECO:0000256" key="3">
    <source>
        <dbReference type="ARBA" id="ARBA00023163"/>
    </source>
</evidence>
<dbReference type="RefSeq" id="WP_131179434.1">
    <property type="nucleotide sequence ID" value="NZ_QJUI01000005.1"/>
</dbReference>
<dbReference type="InterPro" id="IPR001789">
    <property type="entry name" value="Sig_transdc_resp-reg_receiver"/>
</dbReference>
<dbReference type="AlphaFoldDB" id="A0A4Q9QP06"/>
<dbReference type="GO" id="GO:0006355">
    <property type="term" value="P:regulation of DNA-templated transcription"/>
    <property type="evidence" value="ECO:0007669"/>
    <property type="project" value="InterPro"/>
</dbReference>
<reference evidence="7 8" key="1">
    <citation type="submission" date="2018-06" db="EMBL/GenBank/DDBJ databases">
        <title>Three novel Pseudomonas species isolated from symptomatic oak.</title>
        <authorList>
            <person name="Bueno-Gonzalez V."/>
            <person name="Brady C."/>
        </authorList>
    </citation>
    <scope>NUCLEOTIDE SEQUENCE [LARGE SCALE GENOMIC DNA]</scope>
    <source>
        <strain evidence="7 8">P9A</strain>
    </source>
</reference>
<comment type="caution">
    <text evidence="7">The sequence shown here is derived from an EMBL/GenBank/DDBJ whole genome shotgun (WGS) entry which is preliminary data.</text>
</comment>
<dbReference type="SMART" id="SM00421">
    <property type="entry name" value="HTH_LUXR"/>
    <property type="match status" value="1"/>
</dbReference>
<dbReference type="InterPro" id="IPR011006">
    <property type="entry name" value="CheY-like_superfamily"/>
</dbReference>
<keyword evidence="3" id="KW-0804">Transcription</keyword>
<dbReference type="PROSITE" id="PS50043">
    <property type="entry name" value="HTH_LUXR_2"/>
    <property type="match status" value="1"/>
</dbReference>
<evidence type="ECO:0000259" key="5">
    <source>
        <dbReference type="PROSITE" id="PS50043"/>
    </source>
</evidence>
<dbReference type="InterPro" id="IPR016032">
    <property type="entry name" value="Sig_transdc_resp-reg_C-effctor"/>
</dbReference>
<keyword evidence="2 7" id="KW-0238">DNA-binding</keyword>
<evidence type="ECO:0000313" key="8">
    <source>
        <dbReference type="Proteomes" id="UP000292302"/>
    </source>
</evidence>
<dbReference type="InterPro" id="IPR039420">
    <property type="entry name" value="WalR-like"/>
</dbReference>
<dbReference type="Pfam" id="PF00196">
    <property type="entry name" value="GerE"/>
    <property type="match status" value="1"/>
</dbReference>
<dbReference type="CDD" id="cd06170">
    <property type="entry name" value="LuxR_C_like"/>
    <property type="match status" value="1"/>
</dbReference>
<feature type="domain" description="HTH luxR-type" evidence="5">
    <location>
        <begin position="179"/>
        <end position="244"/>
    </location>
</feature>
<dbReference type="GO" id="GO:0003677">
    <property type="term" value="F:DNA binding"/>
    <property type="evidence" value="ECO:0007669"/>
    <property type="project" value="UniProtKB-KW"/>
</dbReference>
<evidence type="ECO:0000259" key="6">
    <source>
        <dbReference type="PROSITE" id="PS50110"/>
    </source>
</evidence>
<sequence>MDSPHPVRILVVDDEPLIAEELKEFLEHAGYSVTSCHTAQDALQVFQQDRRIGIILSDIHMPGLTGLQLVGELANLAAPGRLYEIALFTGSADKQDVIQALRAGVSDYYQKPVDLDELRVGVSRLYERLEQQTKDQQIKLRIQDLAVSLHDMRTDAAPTPPSTTARSVAYLPSPAGFDIPEPFDKLSKRQLAVTQLIAKGMTNYQISCELGITENTVKLYVSQILRLTRVHNRTQLALSYPTHASYMN</sequence>
<accession>A0A4Q9QP06</accession>
<keyword evidence="1" id="KW-0805">Transcription regulation</keyword>
<dbReference type="PANTHER" id="PTHR43214">
    <property type="entry name" value="TWO-COMPONENT RESPONSE REGULATOR"/>
    <property type="match status" value="1"/>
</dbReference>
<dbReference type="Gene3D" id="1.10.10.10">
    <property type="entry name" value="Winged helix-like DNA-binding domain superfamily/Winged helix DNA-binding domain"/>
    <property type="match status" value="1"/>
</dbReference>
<dbReference type="InterPro" id="IPR036388">
    <property type="entry name" value="WH-like_DNA-bd_sf"/>
</dbReference>
<dbReference type="SUPFAM" id="SSF46894">
    <property type="entry name" value="C-terminal effector domain of the bipartite response regulators"/>
    <property type="match status" value="1"/>
</dbReference>
<dbReference type="SMART" id="SM00448">
    <property type="entry name" value="REC"/>
    <property type="match status" value="1"/>
</dbReference>
<dbReference type="Gene3D" id="3.40.50.2300">
    <property type="match status" value="1"/>
</dbReference>
<dbReference type="OrthoDB" id="7055878at2"/>
<dbReference type="GO" id="GO:0000160">
    <property type="term" value="P:phosphorelay signal transduction system"/>
    <property type="evidence" value="ECO:0007669"/>
    <property type="project" value="InterPro"/>
</dbReference>
<dbReference type="PRINTS" id="PR00038">
    <property type="entry name" value="HTHLUXR"/>
</dbReference>
<evidence type="ECO:0000256" key="2">
    <source>
        <dbReference type="ARBA" id="ARBA00023125"/>
    </source>
</evidence>
<dbReference type="Proteomes" id="UP000292302">
    <property type="component" value="Unassembled WGS sequence"/>
</dbReference>
<organism evidence="7 8">
    <name type="scientific">Phytopseudomonas daroniae</name>
    <dbReference type="NCBI Taxonomy" id="2487519"/>
    <lineage>
        <taxon>Bacteria</taxon>
        <taxon>Pseudomonadati</taxon>
        <taxon>Pseudomonadota</taxon>
        <taxon>Gammaproteobacteria</taxon>
        <taxon>Pseudomonadales</taxon>
        <taxon>Pseudomonadaceae</taxon>
        <taxon>Phytopseudomonas</taxon>
    </lineage>
</organism>